<feature type="domain" description="Sulfatase N-terminal" evidence="2">
    <location>
        <begin position="5"/>
        <end position="248"/>
    </location>
</feature>
<organism evidence="3 4">
    <name type="scientific">Acinetobacter johnsonii</name>
    <dbReference type="NCBI Taxonomy" id="40214"/>
    <lineage>
        <taxon>Bacteria</taxon>
        <taxon>Pseudomonadati</taxon>
        <taxon>Pseudomonadota</taxon>
        <taxon>Gammaproteobacteria</taxon>
        <taxon>Moraxellales</taxon>
        <taxon>Moraxellaceae</taxon>
        <taxon>Acinetobacter</taxon>
    </lineage>
</organism>
<name>A0A1R7Q8K6_ACIJO</name>
<evidence type="ECO:0000313" key="3">
    <source>
        <dbReference type="EMBL" id="SJX20585.1"/>
    </source>
</evidence>
<evidence type="ECO:0000313" key="4">
    <source>
        <dbReference type="Proteomes" id="UP000196240"/>
    </source>
</evidence>
<dbReference type="PANTHER" id="PTHR43751">
    <property type="entry name" value="SULFATASE"/>
    <property type="match status" value="1"/>
</dbReference>
<protein>
    <submittedName>
        <fullName evidence="3">Arylsulfatase</fullName>
        <ecNumber evidence="3">3.1.6.1</ecNumber>
    </submittedName>
</protein>
<dbReference type="Proteomes" id="UP000196240">
    <property type="component" value="Unassembled WGS sequence"/>
</dbReference>
<evidence type="ECO:0000256" key="1">
    <source>
        <dbReference type="PIRSR" id="PIRSR600917-52"/>
    </source>
</evidence>
<dbReference type="GO" id="GO:0004065">
    <property type="term" value="F:arylsulfatase activity"/>
    <property type="evidence" value="ECO:0007669"/>
    <property type="project" value="UniProtKB-EC"/>
</dbReference>
<dbReference type="EMBL" id="FUUY01000001">
    <property type="protein sequence ID" value="SJX20585.1"/>
    <property type="molecule type" value="Genomic_DNA"/>
</dbReference>
<accession>A0A1R7Q8K6</accession>
<dbReference type="InterPro" id="IPR000917">
    <property type="entry name" value="Sulfatase_N"/>
</dbReference>
<dbReference type="SUPFAM" id="SSF53649">
    <property type="entry name" value="Alkaline phosphatase-like"/>
    <property type="match status" value="1"/>
</dbReference>
<dbReference type="InterPro" id="IPR052701">
    <property type="entry name" value="GAG_Ulvan_Degrading_Sulfatases"/>
</dbReference>
<keyword evidence="3" id="KW-0378">Hydrolase</keyword>
<reference evidence="3 4" key="1">
    <citation type="submission" date="2017-02" db="EMBL/GenBank/DDBJ databases">
        <authorList>
            <person name="Peterson S.W."/>
        </authorList>
    </citation>
    <scope>NUCLEOTIDE SEQUENCE [LARGE SCALE GENOMIC DNA]</scope>
    <source>
        <strain evidence="3">C6</strain>
    </source>
</reference>
<proteinExistence type="predicted"/>
<dbReference type="EC" id="3.1.6.1" evidence="3"/>
<dbReference type="AlphaFoldDB" id="A0A1R7Q8K6"/>
<comment type="PTM">
    <text evidence="1">The conversion to 3-oxoalanine (also known as C-formylglycine, FGly), of a serine or cysteine residue in prokaryotes and of a cysteine residue in eukaryotes, is critical for catalytic activity.</text>
</comment>
<feature type="modified residue" description="3-oxoalanine (Ser)" evidence="1">
    <location>
        <position position="54"/>
    </location>
</feature>
<dbReference type="Pfam" id="PF00884">
    <property type="entry name" value="Sulfatase"/>
    <property type="match status" value="1"/>
</dbReference>
<evidence type="ECO:0000259" key="2">
    <source>
        <dbReference type="Pfam" id="PF00884"/>
    </source>
</evidence>
<dbReference type="Gene3D" id="3.40.720.10">
    <property type="entry name" value="Alkaline Phosphatase, subunit A"/>
    <property type="match status" value="1"/>
</dbReference>
<sequence length="252" mass="28275">MATPPNILVIMSDDVGWQNVSAYSHGVMVYDTPNIDRIAKEGVMFTDHYAQPSSTAGRAAFITGQYPIRSGMTTVGRPGSPLGIKAATPTLAEVLKPLGYMSGQFGKNHLGDRNDSLPTVHGFDEFFGNLYHLNTEEFPEQYDYPKDPEFVNQYGTRGVLHCYSSNDNDGTIDPRFGVMGKQKCKDSGPLTRKRMETMDDEFIAASVDFMKRSKKSDKPFFVWLNPSRMHMFTHLRPEHRYLAAKATSEDDL</sequence>
<gene>
    <name evidence="3" type="primary">atsA_1</name>
    <name evidence="3" type="ORF">ACNJC6_00175</name>
</gene>
<dbReference type="InterPro" id="IPR017850">
    <property type="entry name" value="Alkaline_phosphatase_core_sf"/>
</dbReference>
<dbReference type="PANTHER" id="PTHR43751:SF2">
    <property type="entry name" value="SULFATASE N-TERMINAL DOMAIN-CONTAINING PROTEIN"/>
    <property type="match status" value="1"/>
</dbReference>